<evidence type="ECO:0000313" key="3">
    <source>
        <dbReference type="Proteomes" id="UP000256970"/>
    </source>
</evidence>
<dbReference type="AlphaFoldDB" id="A0A383VUB1"/>
<protein>
    <recommendedName>
        <fullName evidence="1">Fungal lipase-type domain-containing protein</fullName>
    </recommendedName>
</protein>
<dbReference type="SUPFAM" id="SSF53474">
    <property type="entry name" value="alpha/beta-Hydrolases"/>
    <property type="match status" value="1"/>
</dbReference>
<gene>
    <name evidence="2" type="ORF">BQ4739_LOCUS8721</name>
</gene>
<evidence type="ECO:0000259" key="1">
    <source>
        <dbReference type="Pfam" id="PF01764"/>
    </source>
</evidence>
<dbReference type="PANTHER" id="PTHR45856">
    <property type="entry name" value="ALPHA/BETA-HYDROLASES SUPERFAMILY PROTEIN"/>
    <property type="match status" value="1"/>
</dbReference>
<evidence type="ECO:0000313" key="2">
    <source>
        <dbReference type="EMBL" id="SZX68362.1"/>
    </source>
</evidence>
<accession>A0A383VUB1</accession>
<dbReference type="Proteomes" id="UP000256970">
    <property type="component" value="Unassembled WGS sequence"/>
</dbReference>
<dbReference type="CDD" id="cd00519">
    <property type="entry name" value="Lipase_3"/>
    <property type="match status" value="1"/>
</dbReference>
<name>A0A383VUB1_TETOB</name>
<dbReference type="Gene3D" id="3.40.50.1820">
    <property type="entry name" value="alpha/beta hydrolase"/>
    <property type="match status" value="1"/>
</dbReference>
<dbReference type="InterPro" id="IPR051218">
    <property type="entry name" value="Sec_MonoDiacylglyc_Lipase"/>
</dbReference>
<dbReference type="GO" id="GO:0006629">
    <property type="term" value="P:lipid metabolic process"/>
    <property type="evidence" value="ECO:0007669"/>
    <property type="project" value="InterPro"/>
</dbReference>
<dbReference type="PANTHER" id="PTHR45856:SF11">
    <property type="entry name" value="FUNGAL LIPASE-LIKE DOMAIN-CONTAINING PROTEIN"/>
    <property type="match status" value="1"/>
</dbReference>
<feature type="domain" description="Fungal lipase-type" evidence="1">
    <location>
        <begin position="57"/>
        <end position="205"/>
    </location>
</feature>
<sequence length="380" mass="40334">MMQLAYAVYQPPDALTGCLQAMGIVPNSIKVVEANVPEYGTVRTAYVMMAANQRIFVLIRGSVVTRDALTRDVTINMACRHVQPPENTFETPGSDIRLHRGFYRAWQVLEPGVTAAVQAYLKQVPSGEVYVVGHSLGAAVASIAALRLNAVLGAAQGSRGTVAGVWLIASPRPGNAAFSQAYNSILMSRTLRMSNNQDFASRMPYPVQDCNIDNIAAGPAALFNLNSLFASTARFEFAHVGRAVLMCPDPRTGLTDFRMFPRGSEVVDCTATADEVDASGATHQLGSYFDAWRRGYAASRGSNLATDPRVQSVLCNACTQRAETVLEQLAVPARPGGPVTCGADASCNVQRAFAAATALGNELVSPFGRGGSSCVGFVCA</sequence>
<dbReference type="InterPro" id="IPR029058">
    <property type="entry name" value="AB_hydrolase_fold"/>
</dbReference>
<dbReference type="EMBL" id="FNXT01000852">
    <property type="protein sequence ID" value="SZX68362.1"/>
    <property type="molecule type" value="Genomic_DNA"/>
</dbReference>
<proteinExistence type="predicted"/>
<dbReference type="InterPro" id="IPR002921">
    <property type="entry name" value="Fungal_lipase-type"/>
</dbReference>
<reference evidence="2 3" key="1">
    <citation type="submission" date="2016-10" db="EMBL/GenBank/DDBJ databases">
        <authorList>
            <person name="Cai Z."/>
        </authorList>
    </citation>
    <scope>NUCLEOTIDE SEQUENCE [LARGE SCALE GENOMIC DNA]</scope>
</reference>
<keyword evidence="3" id="KW-1185">Reference proteome</keyword>
<organism evidence="2 3">
    <name type="scientific">Tetradesmus obliquus</name>
    <name type="common">Green alga</name>
    <name type="synonym">Acutodesmus obliquus</name>
    <dbReference type="NCBI Taxonomy" id="3088"/>
    <lineage>
        <taxon>Eukaryota</taxon>
        <taxon>Viridiplantae</taxon>
        <taxon>Chlorophyta</taxon>
        <taxon>core chlorophytes</taxon>
        <taxon>Chlorophyceae</taxon>
        <taxon>CS clade</taxon>
        <taxon>Sphaeropleales</taxon>
        <taxon>Scenedesmaceae</taxon>
        <taxon>Tetradesmus</taxon>
    </lineage>
</organism>
<dbReference type="Pfam" id="PF01764">
    <property type="entry name" value="Lipase_3"/>
    <property type="match status" value="1"/>
</dbReference>